<protein>
    <submittedName>
        <fullName evidence="1">Uncharacterized protein</fullName>
    </submittedName>
</protein>
<gene>
    <name evidence="1" type="ORF">BJ085DRAFT_35631</name>
</gene>
<accession>A0A4V1J4V1</accession>
<dbReference type="SUPFAM" id="SSF158548">
    <property type="entry name" value="FLJ32549 domain-like"/>
    <property type="match status" value="1"/>
</dbReference>
<organism evidence="1 2">
    <name type="scientific">Dimargaris cristalligena</name>
    <dbReference type="NCBI Taxonomy" id="215637"/>
    <lineage>
        <taxon>Eukaryota</taxon>
        <taxon>Fungi</taxon>
        <taxon>Fungi incertae sedis</taxon>
        <taxon>Zoopagomycota</taxon>
        <taxon>Kickxellomycotina</taxon>
        <taxon>Dimargaritomycetes</taxon>
        <taxon>Dimargaritales</taxon>
        <taxon>Dimargaritaceae</taxon>
        <taxon>Dimargaris</taxon>
    </lineage>
</organism>
<dbReference type="GO" id="GO:1904262">
    <property type="term" value="P:negative regulation of TORC1 signaling"/>
    <property type="evidence" value="ECO:0007669"/>
    <property type="project" value="TreeGrafter"/>
</dbReference>
<dbReference type="GO" id="GO:0034198">
    <property type="term" value="P:cellular response to amino acid starvation"/>
    <property type="evidence" value="ECO:0007669"/>
    <property type="project" value="TreeGrafter"/>
</dbReference>
<dbReference type="PANTHER" id="PTHR31581:SF1">
    <property type="entry name" value="KICSTOR SUBUNIT 2"/>
    <property type="match status" value="1"/>
</dbReference>
<name>A0A4V1J4V1_9FUNG</name>
<evidence type="ECO:0000313" key="2">
    <source>
        <dbReference type="Proteomes" id="UP000268162"/>
    </source>
</evidence>
<dbReference type="Gene3D" id="1.10.3450.30">
    <property type="match status" value="1"/>
</dbReference>
<dbReference type="PANTHER" id="PTHR31581">
    <property type="entry name" value="KICSTOR COMPLEX PROTEIN C12ORF66"/>
    <property type="match status" value="1"/>
</dbReference>
<dbReference type="OrthoDB" id="18134at2759"/>
<keyword evidence="2" id="KW-1185">Reference proteome</keyword>
<evidence type="ECO:0000313" key="1">
    <source>
        <dbReference type="EMBL" id="RKP36839.1"/>
    </source>
</evidence>
<dbReference type="InterPro" id="IPR038060">
    <property type="entry name" value="C12orf66-like_central_sf"/>
</dbReference>
<sequence length="464" mass="53859">MSLAEASAIYQEVFSTLAQQGFKYITKRLARLPKSHRSVIIIIEAFAHLESDFLNLHFLKTKGPDGNPSGESHIAEINNLIQRVNQELQYIEHHTPNDPTMSVRDDPSALQRQILNFVSKISSIRILTISIILELYQKHNNSNVEVYIETLERCVETVEPFCKIFIIRDYATAILFEHRSFYQLLLLNEKIRRYDFFSSAVHMTLAKQVLTQWRQISQPQQAEIAKPEDASETSAWATLWNSLSESIYPGRTGYAASPLAQWLNYYYKALGAKMALYFQKIIQERESNYSQGELKLLWKHLESSLRRNIIQFLRHQLVISLHIYHFNDEGDSTDIHNFGFQLYTGKDNVPKTRTLTPIALMRGSSNLPDRIDVQFITNILQMDYLMLRDGQPSLQQRSRALTHPNLPQVYWFASIDSVANNFLVAVWRGRLKTTSENVTDELWGEILYDLRLTRAYDYMQQLSV</sequence>
<dbReference type="InterPro" id="IPR018544">
    <property type="entry name" value="KICS_2"/>
</dbReference>
<dbReference type="GO" id="GO:0061462">
    <property type="term" value="P:protein localization to lysosome"/>
    <property type="evidence" value="ECO:0007669"/>
    <property type="project" value="TreeGrafter"/>
</dbReference>
<dbReference type="EMBL" id="ML002586">
    <property type="protein sequence ID" value="RKP36839.1"/>
    <property type="molecule type" value="Genomic_DNA"/>
</dbReference>
<proteinExistence type="predicted"/>
<dbReference type="Proteomes" id="UP000268162">
    <property type="component" value="Unassembled WGS sequence"/>
</dbReference>
<dbReference type="AlphaFoldDB" id="A0A4V1J4V1"/>
<reference evidence="2" key="1">
    <citation type="journal article" date="2018" name="Nat. Microbiol.">
        <title>Leveraging single-cell genomics to expand the fungal tree of life.</title>
        <authorList>
            <person name="Ahrendt S.R."/>
            <person name="Quandt C.A."/>
            <person name="Ciobanu D."/>
            <person name="Clum A."/>
            <person name="Salamov A."/>
            <person name="Andreopoulos B."/>
            <person name="Cheng J.F."/>
            <person name="Woyke T."/>
            <person name="Pelin A."/>
            <person name="Henrissat B."/>
            <person name="Reynolds N.K."/>
            <person name="Benny G.L."/>
            <person name="Smith M.E."/>
            <person name="James T.Y."/>
            <person name="Grigoriev I.V."/>
        </authorList>
    </citation>
    <scope>NUCLEOTIDE SEQUENCE [LARGE SCALE GENOMIC DNA]</scope>
    <source>
        <strain evidence="2">RSA 468</strain>
    </source>
</reference>
<dbReference type="GO" id="GO:0042149">
    <property type="term" value="P:cellular response to glucose starvation"/>
    <property type="evidence" value="ECO:0007669"/>
    <property type="project" value="TreeGrafter"/>
</dbReference>